<evidence type="ECO:0000256" key="4">
    <source>
        <dbReference type="ARBA" id="ARBA00022989"/>
    </source>
</evidence>
<dbReference type="RefSeq" id="WP_004573023.1">
    <property type="nucleotide sequence ID" value="NZ_AFGF01000007.1"/>
</dbReference>
<dbReference type="PANTHER" id="PTHR23531:SF1">
    <property type="entry name" value="QUINOLENE RESISTANCE PROTEIN NORA"/>
    <property type="match status" value="1"/>
</dbReference>
<feature type="transmembrane region" description="Helical" evidence="6">
    <location>
        <begin position="272"/>
        <end position="290"/>
    </location>
</feature>
<sequence length="391" mass="41303">MPQMGMLFANRQFQNIAVSQMLTTFASNLLVPVLPVYLKLQNFSDTQIGLIMGIAALGALLIRPLAGIGVDVRGSKPVLLVGQVMIGLCLAAYLWVSSFFAFVVLRLGQGIAVALYGTGAVTFASSVETRENTASAISMYAVCTMVGVGVATSIGPFFFAAMGFQRLILISLAILAIAVLVMTLRAAAIAPMTGVERTPVMDIMRSKDVMAPTICLFASNFASITTFTFVPLIALAEGGIPYFPFFFAFMVAVISARLGVQYITKLWPAERAATYASLLNVGSVAVIAIHPSTMTFILSGILVGLGFGVIFPSLAVYVVEHTNPANKGTALGTLSTAGDVGNAMGAAVLGVVADTFGYRVLFWVSAAVVLVCTYYFYMTLVQKAQAVEQNA</sequence>
<keyword evidence="2" id="KW-0813">Transport</keyword>
<dbReference type="AlphaFoldDB" id="F7NDK2"/>
<dbReference type="InterPro" id="IPR020846">
    <property type="entry name" value="MFS_dom"/>
</dbReference>
<reference evidence="8 9" key="1">
    <citation type="journal article" date="2011" name="EMBO J.">
        <title>Structural diversity of bacterial flagellar motors.</title>
        <authorList>
            <person name="Chen S."/>
            <person name="Beeby M."/>
            <person name="Murphy G.E."/>
            <person name="Leadbetter J.R."/>
            <person name="Hendrixson D.R."/>
            <person name="Briegel A."/>
            <person name="Li Z."/>
            <person name="Shi J."/>
            <person name="Tocheva E.I."/>
            <person name="Muller A."/>
            <person name="Dobro M.J."/>
            <person name="Jensen G.J."/>
        </authorList>
    </citation>
    <scope>NUCLEOTIDE SEQUENCE [LARGE SCALE GENOMIC DNA]</scope>
    <source>
        <strain evidence="8 9">DSM 6540</strain>
    </source>
</reference>
<feature type="transmembrane region" description="Helical" evidence="6">
    <location>
        <begin position="107"/>
        <end position="127"/>
    </location>
</feature>
<organism evidence="8 9">
    <name type="scientific">Acetonema longum DSM 6540</name>
    <dbReference type="NCBI Taxonomy" id="1009370"/>
    <lineage>
        <taxon>Bacteria</taxon>
        <taxon>Bacillati</taxon>
        <taxon>Bacillota</taxon>
        <taxon>Negativicutes</taxon>
        <taxon>Acetonemataceae</taxon>
        <taxon>Acetonema</taxon>
    </lineage>
</organism>
<feature type="transmembrane region" description="Helical" evidence="6">
    <location>
        <begin position="240"/>
        <end position="260"/>
    </location>
</feature>
<keyword evidence="5 6" id="KW-0472">Membrane</keyword>
<protein>
    <submittedName>
        <fullName evidence="8">Major facilitator transporter</fullName>
    </submittedName>
</protein>
<dbReference type="Proteomes" id="UP000003240">
    <property type="component" value="Unassembled WGS sequence"/>
</dbReference>
<dbReference type="GO" id="GO:0005886">
    <property type="term" value="C:plasma membrane"/>
    <property type="evidence" value="ECO:0007669"/>
    <property type="project" value="UniProtKB-SubCell"/>
</dbReference>
<comment type="subcellular location">
    <subcellularLocation>
        <location evidence="1">Cell membrane</location>
        <topology evidence="1">Multi-pass membrane protein</topology>
    </subcellularLocation>
</comment>
<dbReference type="EMBL" id="AFGF01000007">
    <property type="protein sequence ID" value="EGO65864.1"/>
    <property type="molecule type" value="Genomic_DNA"/>
</dbReference>
<feature type="transmembrane region" description="Helical" evidence="6">
    <location>
        <begin position="209"/>
        <end position="234"/>
    </location>
</feature>
<evidence type="ECO:0000256" key="3">
    <source>
        <dbReference type="ARBA" id="ARBA00022692"/>
    </source>
</evidence>
<dbReference type="GO" id="GO:0022857">
    <property type="term" value="F:transmembrane transporter activity"/>
    <property type="evidence" value="ECO:0007669"/>
    <property type="project" value="InterPro"/>
</dbReference>
<feature type="domain" description="Major facilitator superfamily (MFS) profile" evidence="7">
    <location>
        <begin position="12"/>
        <end position="384"/>
    </location>
</feature>
<feature type="transmembrane region" description="Helical" evidence="6">
    <location>
        <begin position="46"/>
        <end position="66"/>
    </location>
</feature>
<evidence type="ECO:0000259" key="7">
    <source>
        <dbReference type="PROSITE" id="PS50850"/>
    </source>
</evidence>
<gene>
    <name evidence="8" type="ORF">ALO_00545</name>
</gene>
<accession>F7NDK2</accession>
<dbReference type="Gene3D" id="1.20.1250.20">
    <property type="entry name" value="MFS general substrate transporter like domains"/>
    <property type="match status" value="1"/>
</dbReference>
<evidence type="ECO:0000256" key="2">
    <source>
        <dbReference type="ARBA" id="ARBA00022448"/>
    </source>
</evidence>
<feature type="transmembrane region" description="Helical" evidence="6">
    <location>
        <begin position="167"/>
        <end position="188"/>
    </location>
</feature>
<dbReference type="eggNOG" id="COG2814">
    <property type="taxonomic scope" value="Bacteria"/>
</dbReference>
<feature type="transmembrane region" description="Helical" evidence="6">
    <location>
        <begin position="331"/>
        <end position="352"/>
    </location>
</feature>
<evidence type="ECO:0000256" key="6">
    <source>
        <dbReference type="SAM" id="Phobius"/>
    </source>
</evidence>
<dbReference type="PROSITE" id="PS50850">
    <property type="entry name" value="MFS"/>
    <property type="match status" value="1"/>
</dbReference>
<proteinExistence type="predicted"/>
<dbReference type="SUPFAM" id="SSF103473">
    <property type="entry name" value="MFS general substrate transporter"/>
    <property type="match status" value="1"/>
</dbReference>
<feature type="transmembrane region" description="Helical" evidence="6">
    <location>
        <begin position="21"/>
        <end position="40"/>
    </location>
</feature>
<keyword evidence="3 6" id="KW-0812">Transmembrane</keyword>
<dbReference type="InterPro" id="IPR036259">
    <property type="entry name" value="MFS_trans_sf"/>
</dbReference>
<evidence type="ECO:0000256" key="1">
    <source>
        <dbReference type="ARBA" id="ARBA00004651"/>
    </source>
</evidence>
<feature type="transmembrane region" description="Helical" evidence="6">
    <location>
        <begin position="139"/>
        <end position="161"/>
    </location>
</feature>
<feature type="transmembrane region" description="Helical" evidence="6">
    <location>
        <begin position="296"/>
        <end position="319"/>
    </location>
</feature>
<dbReference type="STRING" id="1009370.ALO_00545"/>
<dbReference type="InterPro" id="IPR052714">
    <property type="entry name" value="MFS_Exporter"/>
</dbReference>
<name>F7NDK2_9FIRM</name>
<dbReference type="InterPro" id="IPR005829">
    <property type="entry name" value="Sugar_transporter_CS"/>
</dbReference>
<dbReference type="PANTHER" id="PTHR23531">
    <property type="entry name" value="QUINOLENE RESISTANCE PROTEIN NORA"/>
    <property type="match status" value="1"/>
</dbReference>
<evidence type="ECO:0000313" key="8">
    <source>
        <dbReference type="EMBL" id="EGO65864.1"/>
    </source>
</evidence>
<comment type="caution">
    <text evidence="8">The sequence shown here is derived from an EMBL/GenBank/DDBJ whole genome shotgun (WGS) entry which is preliminary data.</text>
</comment>
<evidence type="ECO:0000313" key="9">
    <source>
        <dbReference type="Proteomes" id="UP000003240"/>
    </source>
</evidence>
<feature type="transmembrane region" description="Helical" evidence="6">
    <location>
        <begin position="358"/>
        <end position="377"/>
    </location>
</feature>
<keyword evidence="9" id="KW-1185">Reference proteome</keyword>
<feature type="transmembrane region" description="Helical" evidence="6">
    <location>
        <begin position="78"/>
        <end position="101"/>
    </location>
</feature>
<dbReference type="Pfam" id="PF07690">
    <property type="entry name" value="MFS_1"/>
    <property type="match status" value="1"/>
</dbReference>
<evidence type="ECO:0000256" key="5">
    <source>
        <dbReference type="ARBA" id="ARBA00023136"/>
    </source>
</evidence>
<dbReference type="PROSITE" id="PS00217">
    <property type="entry name" value="SUGAR_TRANSPORT_2"/>
    <property type="match status" value="1"/>
</dbReference>
<dbReference type="InterPro" id="IPR011701">
    <property type="entry name" value="MFS"/>
</dbReference>
<keyword evidence="4 6" id="KW-1133">Transmembrane helix</keyword>
<dbReference type="OrthoDB" id="1680268at2"/>